<dbReference type="eggNOG" id="COG1447">
    <property type="taxonomic scope" value="Bacteria"/>
</dbReference>
<evidence type="ECO:0000256" key="2">
    <source>
        <dbReference type="ARBA" id="ARBA00022597"/>
    </source>
</evidence>
<evidence type="ECO:0000256" key="7">
    <source>
        <dbReference type="PROSITE-ProRule" id="PRU00418"/>
    </source>
</evidence>
<keyword evidence="6" id="KW-0479">Metal-binding</keyword>
<name>B9YDW4_9FIRM</name>
<feature type="active site" description="Tele-phosphohistidine intermediate" evidence="5">
    <location>
        <position position="78"/>
    </location>
</feature>
<dbReference type="STRING" id="545696.HOLDEFILI_04038"/>
<proteinExistence type="predicted"/>
<keyword evidence="3" id="KW-0808">Transferase</keyword>
<dbReference type="PROSITE" id="PS51095">
    <property type="entry name" value="PTS_EIIA_TYPE_3"/>
    <property type="match status" value="1"/>
</dbReference>
<dbReference type="InterPro" id="IPR036542">
    <property type="entry name" value="PTS_IIA_lac/cel_sf"/>
</dbReference>
<dbReference type="AlphaFoldDB" id="B9YDW4"/>
<dbReference type="PANTHER" id="PTHR34382">
    <property type="entry name" value="PTS SYSTEM N,N'-DIACETYLCHITOBIOSE-SPECIFIC EIIA COMPONENT"/>
    <property type="match status" value="1"/>
</dbReference>
<dbReference type="EMBL" id="ACCF01000254">
    <property type="protein sequence ID" value="EEF65821.1"/>
    <property type="molecule type" value="Genomic_DNA"/>
</dbReference>
<evidence type="ECO:0000256" key="1">
    <source>
        <dbReference type="ARBA" id="ARBA00022448"/>
    </source>
</evidence>
<keyword evidence="4" id="KW-0598">Phosphotransferase system</keyword>
<dbReference type="InterPro" id="IPR003188">
    <property type="entry name" value="PTS_IIA_lac/cel"/>
</dbReference>
<dbReference type="Gene3D" id="1.20.58.80">
    <property type="entry name" value="Phosphotransferase system, lactose/cellobiose-type IIA subunit"/>
    <property type="match status" value="1"/>
</dbReference>
<dbReference type="SUPFAM" id="SSF46973">
    <property type="entry name" value="Enzyme IIa from lactose specific PTS, IIa-lac"/>
    <property type="match status" value="1"/>
</dbReference>
<keyword evidence="1" id="KW-0813">Transport</keyword>
<keyword evidence="2" id="KW-0762">Sugar transport</keyword>
<dbReference type="GO" id="GO:0009401">
    <property type="term" value="P:phosphoenolpyruvate-dependent sugar phosphotransferase system"/>
    <property type="evidence" value="ECO:0007669"/>
    <property type="project" value="UniProtKB-KW"/>
</dbReference>
<dbReference type="HOGENOM" id="CLU_152490_1_1_9"/>
<feature type="binding site" evidence="6">
    <location>
        <position position="81"/>
    </location>
    <ligand>
        <name>Mg(2+)</name>
        <dbReference type="ChEBI" id="CHEBI:18420"/>
        <note>ligand shared between all trimeric partners</note>
    </ligand>
</feature>
<organism evidence="8 9">
    <name type="scientific">Holdemania filiformis DSM 12042</name>
    <dbReference type="NCBI Taxonomy" id="545696"/>
    <lineage>
        <taxon>Bacteria</taxon>
        <taxon>Bacillati</taxon>
        <taxon>Bacillota</taxon>
        <taxon>Erysipelotrichia</taxon>
        <taxon>Erysipelotrichales</taxon>
        <taxon>Erysipelotrichaceae</taxon>
        <taxon>Holdemania</taxon>
    </lineage>
</organism>
<evidence type="ECO:0000256" key="5">
    <source>
        <dbReference type="PIRSR" id="PIRSR000699-1"/>
    </source>
</evidence>
<sequence length="108" mass="12420">MDNKIVETSFDIIFNAGEARTECERGLKALEELDYETAENHLKTANEFIVKAHTKHTEILQSYIGEMEGQPFYMIFSHAQDTLMTINSEILIAKHLIKISKALYDKIK</sequence>
<dbReference type="PIRSF" id="PIRSF000699">
    <property type="entry name" value="PTS_IILac_III"/>
    <property type="match status" value="1"/>
</dbReference>
<keyword evidence="6" id="KW-0460">Magnesium</keyword>
<reference evidence="8 9" key="2">
    <citation type="submission" date="2009-02" db="EMBL/GenBank/DDBJ databases">
        <title>Draft genome sequence of Holdemania filiformis DSM 12042.</title>
        <authorList>
            <person name="Sudarsanam P."/>
            <person name="Ley R."/>
            <person name="Guruge J."/>
            <person name="Turnbaugh P.J."/>
            <person name="Mahowald M."/>
            <person name="Liep D."/>
            <person name="Gordon J."/>
        </authorList>
    </citation>
    <scope>NUCLEOTIDE SEQUENCE [LARGE SCALE GENOMIC DNA]</scope>
    <source>
        <strain evidence="8 9">DSM 12042</strain>
    </source>
</reference>
<protein>
    <submittedName>
        <fullName evidence="8">PTS system, Lactose/Cellobiose specific IIA subunit</fullName>
    </submittedName>
</protein>
<comment type="caution">
    <text evidence="8">The sequence shown here is derived from an EMBL/GenBank/DDBJ whole genome shotgun (WGS) entry which is preliminary data.</text>
</comment>
<dbReference type="PANTHER" id="PTHR34382:SF7">
    <property type="entry name" value="PTS SYSTEM N,N'-DIACETYLCHITOBIOSE-SPECIFIC EIIA COMPONENT"/>
    <property type="match status" value="1"/>
</dbReference>
<dbReference type="Proteomes" id="UP000005950">
    <property type="component" value="Unassembled WGS sequence"/>
</dbReference>
<dbReference type="Pfam" id="PF02255">
    <property type="entry name" value="PTS_IIA"/>
    <property type="match status" value="1"/>
</dbReference>
<gene>
    <name evidence="8" type="ORF">HOLDEFILI_04038</name>
</gene>
<accession>B9YDW4</accession>
<dbReference type="RefSeq" id="WP_006061174.1">
    <property type="nucleotide sequence ID" value="NZ_GG657562.1"/>
</dbReference>
<dbReference type="GO" id="GO:0046872">
    <property type="term" value="F:metal ion binding"/>
    <property type="evidence" value="ECO:0007669"/>
    <property type="project" value="UniProtKB-KW"/>
</dbReference>
<evidence type="ECO:0000256" key="6">
    <source>
        <dbReference type="PIRSR" id="PIRSR000699-2"/>
    </source>
</evidence>
<evidence type="ECO:0000313" key="9">
    <source>
        <dbReference type="Proteomes" id="UP000005950"/>
    </source>
</evidence>
<evidence type="ECO:0000256" key="4">
    <source>
        <dbReference type="ARBA" id="ARBA00022683"/>
    </source>
</evidence>
<reference evidence="8 9" key="1">
    <citation type="submission" date="2008-12" db="EMBL/GenBank/DDBJ databases">
        <authorList>
            <person name="Fulton L."/>
            <person name="Clifton S."/>
            <person name="Fulton B."/>
            <person name="Xu J."/>
            <person name="Minx P."/>
            <person name="Pepin K.H."/>
            <person name="Johnson M."/>
            <person name="Bhonagiri V."/>
            <person name="Nash W.E."/>
            <person name="Mardis E.R."/>
            <person name="Wilson R.K."/>
        </authorList>
    </citation>
    <scope>NUCLEOTIDE SEQUENCE [LARGE SCALE GENOMIC DNA]</scope>
    <source>
        <strain evidence="8 9">DSM 12042</strain>
    </source>
</reference>
<dbReference type="GO" id="GO:0016740">
    <property type="term" value="F:transferase activity"/>
    <property type="evidence" value="ECO:0007669"/>
    <property type="project" value="UniProtKB-KW"/>
</dbReference>
<feature type="modified residue" description="Phosphohistidine; by HPr" evidence="7">
    <location>
        <position position="78"/>
    </location>
</feature>
<evidence type="ECO:0000313" key="8">
    <source>
        <dbReference type="EMBL" id="EEF65821.1"/>
    </source>
</evidence>
<dbReference type="OrthoDB" id="389577at2"/>
<comment type="cofactor">
    <cofactor evidence="6">
        <name>Mg(2+)</name>
        <dbReference type="ChEBI" id="CHEBI:18420"/>
    </cofactor>
    <text evidence="6">Binds 1 Mg(2+) ion per trimer.</text>
</comment>
<evidence type="ECO:0000256" key="3">
    <source>
        <dbReference type="ARBA" id="ARBA00022679"/>
    </source>
</evidence>